<dbReference type="Pfam" id="PF03323">
    <property type="entry name" value="GerA"/>
    <property type="match status" value="1"/>
</dbReference>
<evidence type="ECO:0000313" key="6">
    <source>
        <dbReference type="EMBL" id="ARK30705.1"/>
    </source>
</evidence>
<dbReference type="PANTHER" id="PTHR22550">
    <property type="entry name" value="SPORE GERMINATION PROTEIN"/>
    <property type="match status" value="1"/>
</dbReference>
<keyword evidence="3 4" id="KW-0472">Membrane</keyword>
<gene>
    <name evidence="6" type="primary">gerAA_4</name>
    <name evidence="6" type="ORF">BkAM31D_13165</name>
</gene>
<dbReference type="RefSeq" id="WP_084371956.1">
    <property type="nucleotide sequence ID" value="NZ_CP020814.1"/>
</dbReference>
<feature type="transmembrane region" description="Helical" evidence="5">
    <location>
        <begin position="391"/>
        <end position="409"/>
    </location>
</feature>
<dbReference type="GO" id="GO:0009847">
    <property type="term" value="P:spore germination"/>
    <property type="evidence" value="ECO:0007669"/>
    <property type="project" value="UniProtKB-UniRule"/>
</dbReference>
<reference evidence="6 7" key="1">
    <citation type="submission" date="2017-04" db="EMBL/GenBank/DDBJ databases">
        <title>Bacillus krulwichiae AM31D Genome sequencing and assembly.</title>
        <authorList>
            <person name="Krulwich T.A."/>
            <person name="Anastor L."/>
            <person name="Ehrlich R."/>
            <person name="Ehrlich G.D."/>
            <person name="Janto B."/>
        </authorList>
    </citation>
    <scope>NUCLEOTIDE SEQUENCE [LARGE SCALE GENOMIC DNA]</scope>
    <source>
        <strain evidence="6 7">AM31D</strain>
    </source>
</reference>
<dbReference type="InterPro" id="IPR004995">
    <property type="entry name" value="Spore_Ger"/>
</dbReference>
<comment type="subcellular location">
    <subcellularLocation>
        <location evidence="4">Cell membrane</location>
    </subcellularLocation>
    <subcellularLocation>
        <location evidence="1">Membrane</location>
        <topology evidence="1">Multi-pass membrane protein</topology>
    </subcellularLocation>
</comment>
<dbReference type="STRING" id="199441.BkAM31D_13165"/>
<proteinExistence type="inferred from homology"/>
<sequence>MSRRKKGFKFKQFFEPQPHDENKATPGIKEPITKKALLKRLDNIDDLVMKEVKVGGSFVTVIYLSALVESTILNDMVFNPLNQATSENPDEIFKNYTSLNDDELPKLIHDICSGYTCLMFEGSIIEINTFSASDRSITTPENETTVMGPQDAFVESVETNLSLIKKRIRSPQLKSKSMLLGTETKNNIIVLYMDNIANQENVDRILRRLENVEYEGFIGLPVLKQMLEDKPFSPFPQFGLTVRSDNVVGSLLNGKIIVMMNGSPEAAILPASFLEMFLSPEDYYNRWTTATLLRTLRLAGFFISILLTSTYVSVLTFHPEMLPPQLLRILAESRAQVPFPPVLEALIIEMVIEVLREAGARMPTKIGQTIGIVGGIVIGTAAVEAGLASNILIVLVAVTALLSFIPPSYLMSNAIRFVRYFYIIAAGAIGMYGQMIVFAWMFNHLLNMTSLGTPYFSPVIPRKPTDILNSIIRVPVKFFVARAGISRAKKDLVRPLDEE</sequence>
<dbReference type="KEGG" id="bkw:BkAM31D_13165"/>
<dbReference type="PANTHER" id="PTHR22550:SF5">
    <property type="entry name" value="LEUCINE ZIPPER PROTEIN 4"/>
    <property type="match status" value="1"/>
</dbReference>
<accession>A0A1X9MB83</accession>
<feature type="transmembrane region" description="Helical" evidence="5">
    <location>
        <begin position="421"/>
        <end position="442"/>
    </location>
</feature>
<evidence type="ECO:0000256" key="2">
    <source>
        <dbReference type="ARBA" id="ARBA00005278"/>
    </source>
</evidence>
<name>A0A1X9MB83_9BACI</name>
<evidence type="ECO:0000256" key="3">
    <source>
        <dbReference type="ARBA" id="ARBA00023136"/>
    </source>
</evidence>
<dbReference type="GO" id="GO:0005886">
    <property type="term" value="C:plasma membrane"/>
    <property type="evidence" value="ECO:0007669"/>
    <property type="project" value="UniProtKB-SubCell"/>
</dbReference>
<keyword evidence="7" id="KW-1185">Reference proteome</keyword>
<evidence type="ECO:0000313" key="7">
    <source>
        <dbReference type="Proteomes" id="UP000193006"/>
    </source>
</evidence>
<evidence type="ECO:0000256" key="5">
    <source>
        <dbReference type="SAM" id="Phobius"/>
    </source>
</evidence>
<comment type="similarity">
    <text evidence="2 4">Belongs to the GerABKA family.</text>
</comment>
<dbReference type="EMBL" id="CP020814">
    <property type="protein sequence ID" value="ARK30705.1"/>
    <property type="molecule type" value="Genomic_DNA"/>
</dbReference>
<dbReference type="PIRSF" id="PIRSF005690">
    <property type="entry name" value="GerBA"/>
    <property type="match status" value="1"/>
</dbReference>
<protein>
    <submittedName>
        <fullName evidence="6">Spore germination protein A1</fullName>
    </submittedName>
</protein>
<dbReference type="InterPro" id="IPR050768">
    <property type="entry name" value="UPF0353/GerABKA_families"/>
</dbReference>
<dbReference type="Proteomes" id="UP000193006">
    <property type="component" value="Chromosome"/>
</dbReference>
<feature type="transmembrane region" description="Helical" evidence="5">
    <location>
        <begin position="296"/>
        <end position="317"/>
    </location>
</feature>
<keyword evidence="5" id="KW-1133">Transmembrane helix</keyword>
<dbReference type="AlphaFoldDB" id="A0A1X9MB83"/>
<organism evidence="6 7">
    <name type="scientific">Halalkalibacter krulwichiae</name>
    <dbReference type="NCBI Taxonomy" id="199441"/>
    <lineage>
        <taxon>Bacteria</taxon>
        <taxon>Bacillati</taxon>
        <taxon>Bacillota</taxon>
        <taxon>Bacilli</taxon>
        <taxon>Bacillales</taxon>
        <taxon>Bacillaceae</taxon>
        <taxon>Halalkalibacter</taxon>
    </lineage>
</organism>
<evidence type="ECO:0000256" key="4">
    <source>
        <dbReference type="PIRNR" id="PIRNR005690"/>
    </source>
</evidence>
<evidence type="ECO:0000256" key="1">
    <source>
        <dbReference type="ARBA" id="ARBA00004141"/>
    </source>
</evidence>
<keyword evidence="5" id="KW-0812">Transmembrane</keyword>